<name>A0A1V9G6T7_9BACT</name>
<dbReference type="EMBL" id="LVYD01000002">
    <property type="protein sequence ID" value="OQP66290.1"/>
    <property type="molecule type" value="Genomic_DNA"/>
</dbReference>
<dbReference type="AlphaFoldDB" id="A0A1V9G6T7"/>
<protein>
    <submittedName>
        <fullName evidence="1">Uncharacterized protein</fullName>
    </submittedName>
</protein>
<proteinExistence type="predicted"/>
<organism evidence="1 2">
    <name type="scientific">Niastella vici</name>
    <dbReference type="NCBI Taxonomy" id="1703345"/>
    <lineage>
        <taxon>Bacteria</taxon>
        <taxon>Pseudomonadati</taxon>
        <taxon>Bacteroidota</taxon>
        <taxon>Chitinophagia</taxon>
        <taxon>Chitinophagales</taxon>
        <taxon>Chitinophagaceae</taxon>
        <taxon>Niastella</taxon>
    </lineage>
</organism>
<sequence>MDMQTLSPRKFVQTKARTMPVSKCMVNKDWEESQIANVSVMRKHANGNVTIGLYRVDLLCLGVKDTVFFFNTSEEEFMLAYSQQLADFREIDYALAHNIIYAGHDFALEFDIHPHHNFEITRYILEEDNNAVPVVDVPVGTDGLPHLIVAKHGQFADVLLKLKQYAGEGNYYYTVEDPDAPPRLREETAAINMSMDSIPHGEVSLSNVQNIRSDDMLNTEKVQQRSVLEQITIHAELLTRLLPPEINTCTPNEELVWHEMWDEIGHGAEEPNNVLEEHLAEHTEVVKLTDDLADLLDRNNEQQMQEFETRMIALANQYAHNPLALQTIYEQGILLDLDGLCEVAKQHALKMYKYYPVLHFSMALGALIQEEADTRFENIYAHTDIREAVPGYEQYHASEVINFWLTRLWICLEQKDIQRAVQYYFMLVDGKANGWLLLPVLEKYVEVLYRYNKALKDLEEKIS</sequence>
<keyword evidence="2" id="KW-1185">Reference proteome</keyword>
<dbReference type="Proteomes" id="UP000192796">
    <property type="component" value="Unassembled WGS sequence"/>
</dbReference>
<evidence type="ECO:0000313" key="1">
    <source>
        <dbReference type="EMBL" id="OQP66290.1"/>
    </source>
</evidence>
<comment type="caution">
    <text evidence="1">The sequence shown here is derived from an EMBL/GenBank/DDBJ whole genome shotgun (WGS) entry which is preliminary data.</text>
</comment>
<gene>
    <name evidence="1" type="ORF">A3860_12360</name>
</gene>
<accession>A0A1V9G6T7</accession>
<evidence type="ECO:0000313" key="2">
    <source>
        <dbReference type="Proteomes" id="UP000192796"/>
    </source>
</evidence>
<dbReference type="STRING" id="1703345.A3860_12360"/>
<reference evidence="1 2" key="1">
    <citation type="submission" date="2016-03" db="EMBL/GenBank/DDBJ databases">
        <title>Niastella vici sp. nov., isolated from farmland soil.</title>
        <authorList>
            <person name="Chen L."/>
            <person name="Wang D."/>
            <person name="Yang S."/>
            <person name="Wang G."/>
        </authorList>
    </citation>
    <scope>NUCLEOTIDE SEQUENCE [LARGE SCALE GENOMIC DNA]</scope>
    <source>
        <strain evidence="1 2">DJ57</strain>
    </source>
</reference>